<name>A0A1E7WIH3_9BURK</name>
<accession>A0A1E7WIH3</accession>
<comment type="caution">
    <text evidence="4">The sequence shown here is derived from an EMBL/GenBank/DDBJ whole genome shotgun (WGS) entry which is preliminary data.</text>
</comment>
<feature type="region of interest" description="Disordered" evidence="2">
    <location>
        <begin position="1"/>
        <end position="22"/>
    </location>
</feature>
<dbReference type="GO" id="GO:0016020">
    <property type="term" value="C:membrane"/>
    <property type="evidence" value="ECO:0007669"/>
    <property type="project" value="UniProtKB-UniRule"/>
</dbReference>
<dbReference type="PROSITE" id="PS51123">
    <property type="entry name" value="OMPA_2"/>
    <property type="match status" value="1"/>
</dbReference>
<evidence type="ECO:0000259" key="3">
    <source>
        <dbReference type="PROSITE" id="PS51123"/>
    </source>
</evidence>
<dbReference type="SUPFAM" id="SSF103088">
    <property type="entry name" value="OmpA-like"/>
    <property type="match status" value="1"/>
</dbReference>
<dbReference type="InterPro" id="IPR006665">
    <property type="entry name" value="OmpA-like"/>
</dbReference>
<gene>
    <name evidence="4" type="ORF">DUPY_31140</name>
</gene>
<evidence type="ECO:0000256" key="2">
    <source>
        <dbReference type="SAM" id="MobiDB-lite"/>
    </source>
</evidence>
<sequence length="34" mass="3642">MRLLAHGSANYAPVASNHAEPGRALNRQVELVAQ</sequence>
<protein>
    <recommendedName>
        <fullName evidence="3">OmpA-like domain-containing protein</fullName>
    </recommendedName>
</protein>
<dbReference type="EMBL" id="LROM01000091">
    <property type="protein sequence ID" value="OEZ98435.1"/>
    <property type="molecule type" value="Genomic_DNA"/>
</dbReference>
<keyword evidence="5" id="KW-1185">Reference proteome</keyword>
<evidence type="ECO:0000313" key="5">
    <source>
        <dbReference type="Proteomes" id="UP000175989"/>
    </source>
</evidence>
<dbReference type="Proteomes" id="UP000175989">
    <property type="component" value="Unassembled WGS sequence"/>
</dbReference>
<reference evidence="5" key="1">
    <citation type="journal article" date="2016" name="Front. Microbiol.">
        <title>Molecular Keys to the Janthinobacterium and Duganella spp. Interaction with the Plant Pathogen Fusarium graminearum.</title>
        <authorList>
            <person name="Haack F.S."/>
            <person name="Poehlein A."/>
            <person name="Kroger C."/>
            <person name="Voigt C.A."/>
            <person name="Piepenbring M."/>
            <person name="Bode H.B."/>
            <person name="Daniel R."/>
            <person name="Schafer W."/>
            <person name="Streit W.R."/>
        </authorList>
    </citation>
    <scope>NUCLEOTIDE SEQUENCE [LARGE SCALE GENOMIC DNA]</scope>
    <source>
        <strain evidence="5">T54</strain>
    </source>
</reference>
<organism evidence="4 5">
    <name type="scientific">Duganella phyllosphaerae</name>
    <dbReference type="NCBI Taxonomy" id="762836"/>
    <lineage>
        <taxon>Bacteria</taxon>
        <taxon>Pseudomonadati</taxon>
        <taxon>Pseudomonadota</taxon>
        <taxon>Betaproteobacteria</taxon>
        <taxon>Burkholderiales</taxon>
        <taxon>Oxalobacteraceae</taxon>
        <taxon>Telluria group</taxon>
        <taxon>Duganella</taxon>
    </lineage>
</organism>
<evidence type="ECO:0000256" key="1">
    <source>
        <dbReference type="PROSITE-ProRule" id="PRU00473"/>
    </source>
</evidence>
<proteinExistence type="predicted"/>
<feature type="domain" description="OmpA-like" evidence="3">
    <location>
        <begin position="1"/>
        <end position="34"/>
    </location>
</feature>
<dbReference type="InterPro" id="IPR036737">
    <property type="entry name" value="OmpA-like_sf"/>
</dbReference>
<dbReference type="AlphaFoldDB" id="A0A1E7WIH3"/>
<keyword evidence="1" id="KW-0472">Membrane</keyword>
<evidence type="ECO:0000313" key="4">
    <source>
        <dbReference type="EMBL" id="OEZ98435.1"/>
    </source>
</evidence>